<dbReference type="GO" id="GO:0010073">
    <property type="term" value="P:meristem maintenance"/>
    <property type="evidence" value="ECO:0007669"/>
    <property type="project" value="InterPro"/>
</dbReference>
<dbReference type="InterPro" id="IPR044824">
    <property type="entry name" value="MAIN-like"/>
</dbReference>
<name>A0AA38F9I2_TAXCH</name>
<dbReference type="Proteomes" id="UP000824469">
    <property type="component" value="Unassembled WGS sequence"/>
</dbReference>
<proteinExistence type="predicted"/>
<feature type="non-terminal residue" evidence="2">
    <location>
        <position position="1"/>
    </location>
</feature>
<protein>
    <recommendedName>
        <fullName evidence="1">Aminotransferase-like plant mobile domain-containing protein</fullName>
    </recommendedName>
</protein>
<keyword evidence="3" id="KW-1185">Reference proteome</keyword>
<organism evidence="2 3">
    <name type="scientific">Taxus chinensis</name>
    <name type="common">Chinese yew</name>
    <name type="synonym">Taxus wallichiana var. chinensis</name>
    <dbReference type="NCBI Taxonomy" id="29808"/>
    <lineage>
        <taxon>Eukaryota</taxon>
        <taxon>Viridiplantae</taxon>
        <taxon>Streptophyta</taxon>
        <taxon>Embryophyta</taxon>
        <taxon>Tracheophyta</taxon>
        <taxon>Spermatophyta</taxon>
        <taxon>Pinopsida</taxon>
        <taxon>Pinidae</taxon>
        <taxon>Conifers II</taxon>
        <taxon>Cupressales</taxon>
        <taxon>Taxaceae</taxon>
        <taxon>Taxus</taxon>
    </lineage>
</organism>
<dbReference type="PANTHER" id="PTHR46033:SF80">
    <property type="entry name" value="PROTEIN MAIN-LIKE 2-LIKE"/>
    <property type="match status" value="1"/>
</dbReference>
<dbReference type="InterPro" id="IPR019557">
    <property type="entry name" value="AminoTfrase-like_pln_mobile"/>
</dbReference>
<sequence>VRIGLTWKEVGLGGMCHYRCIHRDMGLLLALFERWDHVTGTFWLPTGEMTITLEDIHRILCLPVQGEQVYVIDE</sequence>
<evidence type="ECO:0000313" key="2">
    <source>
        <dbReference type="EMBL" id="KAH9294131.1"/>
    </source>
</evidence>
<reference evidence="2 3" key="1">
    <citation type="journal article" date="2021" name="Nat. Plants">
        <title>The Taxus genome provides insights into paclitaxel biosynthesis.</title>
        <authorList>
            <person name="Xiong X."/>
            <person name="Gou J."/>
            <person name="Liao Q."/>
            <person name="Li Y."/>
            <person name="Zhou Q."/>
            <person name="Bi G."/>
            <person name="Li C."/>
            <person name="Du R."/>
            <person name="Wang X."/>
            <person name="Sun T."/>
            <person name="Guo L."/>
            <person name="Liang H."/>
            <person name="Lu P."/>
            <person name="Wu Y."/>
            <person name="Zhang Z."/>
            <person name="Ro D.K."/>
            <person name="Shang Y."/>
            <person name="Huang S."/>
            <person name="Yan J."/>
        </authorList>
    </citation>
    <scope>NUCLEOTIDE SEQUENCE [LARGE SCALE GENOMIC DNA]</scope>
    <source>
        <strain evidence="2">Ta-2019</strain>
    </source>
</reference>
<evidence type="ECO:0000313" key="3">
    <source>
        <dbReference type="Proteomes" id="UP000824469"/>
    </source>
</evidence>
<comment type="caution">
    <text evidence="2">The sequence shown here is derived from an EMBL/GenBank/DDBJ whole genome shotgun (WGS) entry which is preliminary data.</text>
</comment>
<dbReference type="EMBL" id="JAHRHJ020000361">
    <property type="protein sequence ID" value="KAH9294131.1"/>
    <property type="molecule type" value="Genomic_DNA"/>
</dbReference>
<feature type="non-terminal residue" evidence="2">
    <location>
        <position position="74"/>
    </location>
</feature>
<accession>A0AA38F9I2</accession>
<feature type="domain" description="Aminotransferase-like plant mobile" evidence="1">
    <location>
        <begin position="21"/>
        <end position="70"/>
    </location>
</feature>
<dbReference type="Pfam" id="PF10536">
    <property type="entry name" value="PMD"/>
    <property type="match status" value="1"/>
</dbReference>
<gene>
    <name evidence="2" type="ORF">KI387_040665</name>
</gene>
<dbReference type="AlphaFoldDB" id="A0AA38F9I2"/>
<dbReference type="PANTHER" id="PTHR46033">
    <property type="entry name" value="PROTEIN MAIN-LIKE 2"/>
    <property type="match status" value="1"/>
</dbReference>
<evidence type="ECO:0000259" key="1">
    <source>
        <dbReference type="Pfam" id="PF10536"/>
    </source>
</evidence>